<evidence type="ECO:0000256" key="1">
    <source>
        <dbReference type="SAM" id="Phobius"/>
    </source>
</evidence>
<dbReference type="Pfam" id="PF11104">
    <property type="entry name" value="PilM_2"/>
    <property type="match status" value="1"/>
</dbReference>
<keyword evidence="1" id="KW-1133">Transmembrane helix</keyword>
<protein>
    <submittedName>
        <fullName evidence="2">Type IV pilus assembly protein PilM</fullName>
    </submittedName>
</protein>
<dbReference type="SUPFAM" id="SSF53067">
    <property type="entry name" value="Actin-like ATPase domain"/>
    <property type="match status" value="1"/>
</dbReference>
<dbReference type="AlphaFoldDB" id="A0A0G0MJ66"/>
<organism evidence="2 3">
    <name type="scientific">Candidatus Woesebacteria bacterium GW2011_GWB1_38_5b</name>
    <dbReference type="NCBI Taxonomy" id="1618569"/>
    <lineage>
        <taxon>Bacteria</taxon>
        <taxon>Candidatus Woeseibacteriota</taxon>
    </lineage>
</organism>
<proteinExistence type="predicted"/>
<evidence type="ECO:0000313" key="3">
    <source>
        <dbReference type="Proteomes" id="UP000034181"/>
    </source>
</evidence>
<comment type="caution">
    <text evidence="2">The sequence shown here is derived from an EMBL/GenBank/DDBJ whole genome shotgun (WGS) entry which is preliminary data.</text>
</comment>
<keyword evidence="1" id="KW-0812">Transmembrane</keyword>
<dbReference type="Gene3D" id="3.30.420.40">
    <property type="match status" value="2"/>
</dbReference>
<reference evidence="2 3" key="1">
    <citation type="journal article" date="2015" name="Nature">
        <title>rRNA introns, odd ribosomes, and small enigmatic genomes across a large radiation of phyla.</title>
        <authorList>
            <person name="Brown C.T."/>
            <person name="Hug L.A."/>
            <person name="Thomas B.C."/>
            <person name="Sharon I."/>
            <person name="Castelle C.J."/>
            <person name="Singh A."/>
            <person name="Wilkins M.J."/>
            <person name="Williams K.H."/>
            <person name="Banfield J.F."/>
        </authorList>
    </citation>
    <scope>NUCLEOTIDE SEQUENCE [LARGE SCALE GENOMIC DNA]</scope>
</reference>
<accession>A0A0G0MJ66</accession>
<name>A0A0G0MJ66_9BACT</name>
<keyword evidence="1" id="KW-0472">Membrane</keyword>
<dbReference type="InterPro" id="IPR005883">
    <property type="entry name" value="PilM"/>
</dbReference>
<feature type="transmembrane region" description="Helical" evidence="1">
    <location>
        <begin position="310"/>
        <end position="332"/>
    </location>
</feature>
<dbReference type="InterPro" id="IPR043129">
    <property type="entry name" value="ATPase_NBD"/>
</dbReference>
<sequence length="469" mass="51833">MYSKSFVTINITPKKLQIVQLNSNKTKVVKYASLDMPPNLITGYKVSNTATLAKFLKDAWKKYGFKEKYVGIVVPEFSTFTKSVMLPKLSVHELNEAVRWQSSDFLPQASEDMTMDWKIIKTIGNEYQVLVAAIPTEVLAGYSESFESAGLSPIAVETPSLSLVRVATRAEQCLLIYSNSGEAILIAAEGQRIMGSVVVGSSDQNAILISAIQMSKHYESGPPKKILIGGLEISKKLHDDLVANLKLPVEWIKMAIGGLTQEALQEYLVPISMQLKDPTEPDDENTINLLPVTWVKQYENKRFKRRVSSLLLVTTAATVASLAITAGSYLFMGRQITTLSNLKQESGGIPVDLENKVKAINISSEKIIKAKQGSASAITVINKINEAKNQGIRLSKFDVVIDEGQVLVAGRAVTREDLINFKQTLEKNKDFGPIQIPISVLEKEKDIDFELNLVYLPTALKKGQTRKVR</sequence>
<evidence type="ECO:0000313" key="2">
    <source>
        <dbReference type="EMBL" id="KKQ73774.1"/>
    </source>
</evidence>
<dbReference type="Proteomes" id="UP000034181">
    <property type="component" value="Unassembled WGS sequence"/>
</dbReference>
<dbReference type="EMBL" id="LBUZ01000053">
    <property type="protein sequence ID" value="KKQ73774.1"/>
    <property type="molecule type" value="Genomic_DNA"/>
</dbReference>
<dbReference type="Gene3D" id="3.30.1490.300">
    <property type="match status" value="1"/>
</dbReference>
<dbReference type="PATRIC" id="fig|1618569.3.peg.963"/>
<gene>
    <name evidence="2" type="ORF">US96_C0053G0005</name>
</gene>